<dbReference type="Gene3D" id="3.40.50.150">
    <property type="entry name" value="Vaccinia Virus protein VP39"/>
    <property type="match status" value="1"/>
</dbReference>
<gene>
    <name evidence="1" type="ORF">LITE_LOCUS4518</name>
</gene>
<organism evidence="1 2">
    <name type="scientific">Linum tenue</name>
    <dbReference type="NCBI Taxonomy" id="586396"/>
    <lineage>
        <taxon>Eukaryota</taxon>
        <taxon>Viridiplantae</taxon>
        <taxon>Streptophyta</taxon>
        <taxon>Embryophyta</taxon>
        <taxon>Tracheophyta</taxon>
        <taxon>Spermatophyta</taxon>
        <taxon>Magnoliopsida</taxon>
        <taxon>eudicotyledons</taxon>
        <taxon>Gunneridae</taxon>
        <taxon>Pentapetalae</taxon>
        <taxon>rosids</taxon>
        <taxon>fabids</taxon>
        <taxon>Malpighiales</taxon>
        <taxon>Linaceae</taxon>
        <taxon>Linum</taxon>
    </lineage>
</organism>
<protein>
    <submittedName>
        <fullName evidence="1">Uncharacterized protein</fullName>
    </submittedName>
</protein>
<sequence>FFQRAYYFSNDYLKSLFEESGFRVEELDVYCKQVENRSRELVMNRDQNLRINLLSKEYQHTCRSTGLMLWESARLMSSIIAGNPSIVAGKKVLELALILCHVVRRVDEPSIILAASRFGFKLVDKWTAAAPSQSQSIISSWFLKSGCEIYIPSRALNILYFQAGAGNK</sequence>
<dbReference type="InterPro" id="IPR029063">
    <property type="entry name" value="SAM-dependent_MTases_sf"/>
</dbReference>
<feature type="non-terminal residue" evidence="1">
    <location>
        <position position="1"/>
    </location>
</feature>
<accession>A0AAV0HJX2</accession>
<dbReference type="EMBL" id="CAMGYJ010000002">
    <property type="protein sequence ID" value="CAI0384789.1"/>
    <property type="molecule type" value="Genomic_DNA"/>
</dbReference>
<evidence type="ECO:0000313" key="2">
    <source>
        <dbReference type="Proteomes" id="UP001154282"/>
    </source>
</evidence>
<name>A0AAV0HJX2_9ROSI</name>
<dbReference type="AlphaFoldDB" id="A0AAV0HJX2"/>
<reference evidence="1" key="1">
    <citation type="submission" date="2022-08" db="EMBL/GenBank/DDBJ databases">
        <authorList>
            <person name="Gutierrez-Valencia J."/>
        </authorList>
    </citation>
    <scope>NUCLEOTIDE SEQUENCE</scope>
</reference>
<dbReference type="Proteomes" id="UP001154282">
    <property type="component" value="Unassembled WGS sequence"/>
</dbReference>
<comment type="caution">
    <text evidence="1">The sequence shown here is derived from an EMBL/GenBank/DDBJ whole genome shotgun (WGS) entry which is preliminary data.</text>
</comment>
<proteinExistence type="predicted"/>
<keyword evidence="2" id="KW-1185">Reference proteome</keyword>
<evidence type="ECO:0000313" key="1">
    <source>
        <dbReference type="EMBL" id="CAI0384789.1"/>
    </source>
</evidence>